<organism evidence="2 3">
    <name type="scientific">Cryptolaemus montrouzieri</name>
    <dbReference type="NCBI Taxonomy" id="559131"/>
    <lineage>
        <taxon>Eukaryota</taxon>
        <taxon>Metazoa</taxon>
        <taxon>Ecdysozoa</taxon>
        <taxon>Arthropoda</taxon>
        <taxon>Hexapoda</taxon>
        <taxon>Insecta</taxon>
        <taxon>Pterygota</taxon>
        <taxon>Neoptera</taxon>
        <taxon>Endopterygota</taxon>
        <taxon>Coleoptera</taxon>
        <taxon>Polyphaga</taxon>
        <taxon>Cucujiformia</taxon>
        <taxon>Coccinelloidea</taxon>
        <taxon>Coccinellidae</taxon>
        <taxon>Scymninae</taxon>
        <taxon>Scymnini</taxon>
        <taxon>Cryptolaemus</taxon>
    </lineage>
</organism>
<evidence type="ECO:0000256" key="1">
    <source>
        <dbReference type="SAM" id="Coils"/>
    </source>
</evidence>
<keyword evidence="3" id="KW-1185">Reference proteome</keyword>
<feature type="coiled-coil region" evidence="1">
    <location>
        <begin position="21"/>
        <end position="51"/>
    </location>
</feature>
<reference evidence="2 3" key="1">
    <citation type="journal article" date="2021" name="BMC Biol.">
        <title>Horizontally acquired antibacterial genes associated with adaptive radiation of ladybird beetles.</title>
        <authorList>
            <person name="Li H.S."/>
            <person name="Tang X.F."/>
            <person name="Huang Y.H."/>
            <person name="Xu Z.Y."/>
            <person name="Chen M.L."/>
            <person name="Du X.Y."/>
            <person name="Qiu B.Y."/>
            <person name="Chen P.T."/>
            <person name="Zhang W."/>
            <person name="Slipinski A."/>
            <person name="Escalona H.E."/>
            <person name="Waterhouse R.M."/>
            <person name="Zwick A."/>
            <person name="Pang H."/>
        </authorList>
    </citation>
    <scope>NUCLEOTIDE SEQUENCE [LARGE SCALE GENOMIC DNA]</scope>
    <source>
        <strain evidence="2">SYSU2018</strain>
    </source>
</reference>
<comment type="caution">
    <text evidence="2">The sequence shown here is derived from an EMBL/GenBank/DDBJ whole genome shotgun (WGS) entry which is preliminary data.</text>
</comment>
<keyword evidence="1" id="KW-0175">Coiled coil</keyword>
<name>A0ABD2NM38_9CUCU</name>
<protein>
    <submittedName>
        <fullName evidence="2">Uncharacterized protein</fullName>
    </submittedName>
</protein>
<dbReference type="AlphaFoldDB" id="A0ABD2NM38"/>
<gene>
    <name evidence="2" type="ORF">HHI36_017016</name>
</gene>
<evidence type="ECO:0000313" key="2">
    <source>
        <dbReference type="EMBL" id="KAL3279507.1"/>
    </source>
</evidence>
<accession>A0ABD2NM38</accession>
<dbReference type="EMBL" id="JABFTP020000124">
    <property type="protein sequence ID" value="KAL3279507.1"/>
    <property type="molecule type" value="Genomic_DNA"/>
</dbReference>
<evidence type="ECO:0000313" key="3">
    <source>
        <dbReference type="Proteomes" id="UP001516400"/>
    </source>
</evidence>
<proteinExistence type="predicted"/>
<sequence>MMGEKLENRSVKELIVEITKIRTTATKIEQVERENAELREKIEKLERDTRKRNVVIFGLDKAESDFSYEFVRDSLASLFKVEIENSDVSDFYPLGIHQSR</sequence>
<dbReference type="Proteomes" id="UP001516400">
    <property type="component" value="Unassembled WGS sequence"/>
</dbReference>